<keyword evidence="4" id="KW-0720">Serine protease</keyword>
<dbReference type="AlphaFoldDB" id="A0A1I0CFT5"/>
<dbReference type="InterPro" id="IPR001478">
    <property type="entry name" value="PDZ"/>
</dbReference>
<protein>
    <submittedName>
        <fullName evidence="8">Serine protease Do</fullName>
    </submittedName>
</protein>
<sequence length="424" mass="45611">MMDDQEQEQKQEKVEEESLNQSNNEQIQKDSKFKWKGILTAISAGIISSVLTLTAVTQVDGFQNWITDDNETAVQEQTTSNSESAATSASENVQKVNANATSVTDIVDQASKTIVGVVNISKQSNPFSQDTQEQNAGTGSGVIYKVTDNSAYIVTNNHVVEGASEIEVSLHNDKTVNAELVGRDALTDIAVLKIDGDYDIKPMEFGDSDSLKTGEQVIAIGNPLGLELSRTVTQGIISAVDRSISVNTSAGKWDLEVIQTDAAINPGNSGGALINTNGKLVGINSLKISNQNVEGLGFAIPSKKVQSIVDEIMKNGQVERPYLGVKLVNVTEIPSVYMQNQSKDIKEGVIIAGVESNTPAAEAGLKKEDIIVAVDGEKIKDVGDLRKYLYSEHSIGDKVKIEFYRGKEKKEVNLTLTSNNSSDA</sequence>
<evidence type="ECO:0000259" key="7">
    <source>
        <dbReference type="PROSITE" id="PS50106"/>
    </source>
</evidence>
<feature type="domain" description="PDZ" evidence="7">
    <location>
        <begin position="309"/>
        <end position="382"/>
    </location>
</feature>
<dbReference type="FunFam" id="2.40.10.10:FF:000001">
    <property type="entry name" value="Periplasmic serine protease DegS"/>
    <property type="match status" value="1"/>
</dbReference>
<dbReference type="Gene3D" id="2.40.10.10">
    <property type="entry name" value="Trypsin-like serine proteases"/>
    <property type="match status" value="2"/>
</dbReference>
<keyword evidence="3" id="KW-0378">Hydrolase</keyword>
<evidence type="ECO:0000256" key="5">
    <source>
        <dbReference type="SAM" id="MobiDB-lite"/>
    </source>
</evidence>
<evidence type="ECO:0000256" key="2">
    <source>
        <dbReference type="ARBA" id="ARBA00022670"/>
    </source>
</evidence>
<feature type="region of interest" description="Disordered" evidence="5">
    <location>
        <begin position="73"/>
        <end position="93"/>
    </location>
</feature>
<dbReference type="GO" id="GO:0006508">
    <property type="term" value="P:proteolysis"/>
    <property type="evidence" value="ECO:0007669"/>
    <property type="project" value="UniProtKB-KW"/>
</dbReference>
<dbReference type="Pfam" id="PF13180">
    <property type="entry name" value="PDZ_2"/>
    <property type="match status" value="1"/>
</dbReference>
<dbReference type="Pfam" id="PF13365">
    <property type="entry name" value="Trypsin_2"/>
    <property type="match status" value="1"/>
</dbReference>
<feature type="transmembrane region" description="Helical" evidence="6">
    <location>
        <begin position="37"/>
        <end position="56"/>
    </location>
</feature>
<dbReference type="InterPro" id="IPR036034">
    <property type="entry name" value="PDZ_sf"/>
</dbReference>
<dbReference type="SUPFAM" id="SSF50156">
    <property type="entry name" value="PDZ domain-like"/>
    <property type="match status" value="1"/>
</dbReference>
<evidence type="ECO:0000313" key="9">
    <source>
        <dbReference type="Proteomes" id="UP000199095"/>
    </source>
</evidence>
<dbReference type="Gene3D" id="2.30.42.10">
    <property type="match status" value="1"/>
</dbReference>
<reference evidence="9" key="1">
    <citation type="submission" date="2016-10" db="EMBL/GenBank/DDBJ databases">
        <authorList>
            <person name="Varghese N."/>
            <person name="Submissions S."/>
        </authorList>
    </citation>
    <scope>NUCLEOTIDE SEQUENCE [LARGE SCALE GENOMIC DNA]</scope>
    <source>
        <strain evidence="9">CGMCC 1.3566</strain>
    </source>
</reference>
<feature type="compositionally biased region" description="Low complexity" evidence="5">
    <location>
        <begin position="78"/>
        <end position="92"/>
    </location>
</feature>
<feature type="region of interest" description="Disordered" evidence="5">
    <location>
        <begin position="1"/>
        <end position="26"/>
    </location>
</feature>
<proteinExistence type="inferred from homology"/>
<dbReference type="SMART" id="SM00228">
    <property type="entry name" value="PDZ"/>
    <property type="match status" value="1"/>
</dbReference>
<dbReference type="PANTHER" id="PTHR43343:SF3">
    <property type="entry name" value="PROTEASE DO-LIKE 8, CHLOROPLASTIC"/>
    <property type="match status" value="1"/>
</dbReference>
<evidence type="ECO:0000256" key="6">
    <source>
        <dbReference type="SAM" id="Phobius"/>
    </source>
</evidence>
<organism evidence="8 9">
    <name type="scientific">Salinibacillus kushneri</name>
    <dbReference type="NCBI Taxonomy" id="237682"/>
    <lineage>
        <taxon>Bacteria</taxon>
        <taxon>Bacillati</taxon>
        <taxon>Bacillota</taxon>
        <taxon>Bacilli</taxon>
        <taxon>Bacillales</taxon>
        <taxon>Bacillaceae</taxon>
        <taxon>Salinibacillus</taxon>
    </lineage>
</organism>
<name>A0A1I0CFT5_9BACI</name>
<dbReference type="PROSITE" id="PS50106">
    <property type="entry name" value="PDZ"/>
    <property type="match status" value="1"/>
</dbReference>
<dbReference type="RefSeq" id="WP_245732730.1">
    <property type="nucleotide sequence ID" value="NZ_FOHJ01000003.1"/>
</dbReference>
<dbReference type="SUPFAM" id="SSF50494">
    <property type="entry name" value="Trypsin-like serine proteases"/>
    <property type="match status" value="1"/>
</dbReference>
<dbReference type="InterPro" id="IPR051201">
    <property type="entry name" value="Chloro_Bact_Ser_Proteases"/>
</dbReference>
<evidence type="ECO:0000256" key="3">
    <source>
        <dbReference type="ARBA" id="ARBA00022801"/>
    </source>
</evidence>
<evidence type="ECO:0000256" key="4">
    <source>
        <dbReference type="ARBA" id="ARBA00022825"/>
    </source>
</evidence>
<dbReference type="PANTHER" id="PTHR43343">
    <property type="entry name" value="PEPTIDASE S12"/>
    <property type="match status" value="1"/>
</dbReference>
<keyword evidence="2 8" id="KW-0645">Protease</keyword>
<dbReference type="Proteomes" id="UP000199095">
    <property type="component" value="Unassembled WGS sequence"/>
</dbReference>
<evidence type="ECO:0000313" key="8">
    <source>
        <dbReference type="EMBL" id="SET18430.1"/>
    </source>
</evidence>
<dbReference type="PRINTS" id="PR00834">
    <property type="entry name" value="PROTEASES2C"/>
</dbReference>
<dbReference type="InterPro" id="IPR009003">
    <property type="entry name" value="Peptidase_S1_PA"/>
</dbReference>
<evidence type="ECO:0000256" key="1">
    <source>
        <dbReference type="ARBA" id="ARBA00010541"/>
    </source>
</evidence>
<dbReference type="STRING" id="237682.SAMN05421676_103158"/>
<keyword evidence="6" id="KW-0812">Transmembrane</keyword>
<dbReference type="InterPro" id="IPR043504">
    <property type="entry name" value="Peptidase_S1_PA_chymotrypsin"/>
</dbReference>
<gene>
    <name evidence="8" type="ORF">SAMN05421676_103158</name>
</gene>
<accession>A0A1I0CFT5</accession>
<keyword evidence="6" id="KW-0472">Membrane</keyword>
<keyword evidence="9" id="KW-1185">Reference proteome</keyword>
<keyword evidence="6" id="KW-1133">Transmembrane helix</keyword>
<dbReference type="InterPro" id="IPR001940">
    <property type="entry name" value="Peptidase_S1C"/>
</dbReference>
<dbReference type="GO" id="GO:0004252">
    <property type="term" value="F:serine-type endopeptidase activity"/>
    <property type="evidence" value="ECO:0007669"/>
    <property type="project" value="InterPro"/>
</dbReference>
<dbReference type="EMBL" id="FOHJ01000003">
    <property type="protein sequence ID" value="SET18430.1"/>
    <property type="molecule type" value="Genomic_DNA"/>
</dbReference>
<comment type="similarity">
    <text evidence="1">Belongs to the peptidase S1C family.</text>
</comment>